<comment type="catalytic activity">
    <reaction evidence="1">
        <text>L-glutamyl-tRNA(Gln) + L-glutamine + ATP + H2O = L-glutaminyl-tRNA(Gln) + L-glutamate + ADP + phosphate + H(+)</text>
        <dbReference type="Rhea" id="RHEA:17521"/>
        <dbReference type="Rhea" id="RHEA-COMP:9681"/>
        <dbReference type="Rhea" id="RHEA-COMP:9684"/>
        <dbReference type="ChEBI" id="CHEBI:15377"/>
        <dbReference type="ChEBI" id="CHEBI:15378"/>
        <dbReference type="ChEBI" id="CHEBI:29985"/>
        <dbReference type="ChEBI" id="CHEBI:30616"/>
        <dbReference type="ChEBI" id="CHEBI:43474"/>
        <dbReference type="ChEBI" id="CHEBI:58359"/>
        <dbReference type="ChEBI" id="CHEBI:78520"/>
        <dbReference type="ChEBI" id="CHEBI:78521"/>
        <dbReference type="ChEBI" id="CHEBI:456216"/>
    </reaction>
</comment>
<keyword evidence="2" id="KW-0808">Transferase</keyword>
<dbReference type="Proteomes" id="UP000216991">
    <property type="component" value="Unassembled WGS sequence"/>
</dbReference>
<reference evidence="2 3" key="1">
    <citation type="submission" date="2017-07" db="EMBL/GenBank/DDBJ databases">
        <title>Sandarakinorhabdus cyanobacteriorum sp. nov., a novel bacterium isolated from cyanobacterial aggregates in a eutrophic lake.</title>
        <authorList>
            <person name="Cai H."/>
        </authorList>
    </citation>
    <scope>NUCLEOTIDE SEQUENCE [LARGE SCALE GENOMIC DNA]</scope>
    <source>
        <strain evidence="2 3">TH057</strain>
    </source>
</reference>
<protein>
    <recommendedName>
        <fullName evidence="1">Aspartyl/glutamyl-tRNA(Asn/Gln) amidotransferase subunit C</fullName>
        <shortName evidence="1">Asp/Glu-ADT subunit C</shortName>
        <ecNumber evidence="1">6.3.5.-</ecNumber>
    </recommendedName>
</protein>
<keyword evidence="1" id="KW-0436">Ligase</keyword>
<dbReference type="EC" id="6.3.5.-" evidence="1"/>
<dbReference type="PANTHER" id="PTHR15004:SF0">
    <property type="entry name" value="GLUTAMYL-TRNA(GLN) AMIDOTRANSFERASE SUBUNIT C, MITOCHONDRIAL"/>
    <property type="match status" value="1"/>
</dbReference>
<organism evidence="2 3">
    <name type="scientific">Sandarakinorhabdus cyanobacteriorum</name>
    <dbReference type="NCBI Taxonomy" id="1981098"/>
    <lineage>
        <taxon>Bacteria</taxon>
        <taxon>Pseudomonadati</taxon>
        <taxon>Pseudomonadota</taxon>
        <taxon>Alphaproteobacteria</taxon>
        <taxon>Sphingomonadales</taxon>
        <taxon>Sphingosinicellaceae</taxon>
        <taxon>Sandarakinorhabdus</taxon>
    </lineage>
</organism>
<dbReference type="NCBIfam" id="TIGR00135">
    <property type="entry name" value="gatC"/>
    <property type="match status" value="1"/>
</dbReference>
<dbReference type="Gene3D" id="1.10.20.60">
    <property type="entry name" value="Glu-tRNAGln amidotransferase C subunit, N-terminal domain"/>
    <property type="match status" value="1"/>
</dbReference>
<dbReference type="AlphaFoldDB" id="A0A255Z108"/>
<comment type="function">
    <text evidence="1">Allows the formation of correctly charged Asn-tRNA(Asn) or Gln-tRNA(Gln) through the transamidation of misacylated Asp-tRNA(Asn) or Glu-tRNA(Gln) in organisms which lack either or both of asparaginyl-tRNA or glutaminyl-tRNA synthetases. The reaction takes place in the presence of glutamine and ATP through an activated phospho-Asp-tRNA(Asn) or phospho-Glu-tRNA(Gln).</text>
</comment>
<dbReference type="InterPro" id="IPR003837">
    <property type="entry name" value="GatC"/>
</dbReference>
<dbReference type="GO" id="GO:0050566">
    <property type="term" value="F:asparaginyl-tRNA synthase (glutamine-hydrolyzing) activity"/>
    <property type="evidence" value="ECO:0007669"/>
    <property type="project" value="RHEA"/>
</dbReference>
<proteinExistence type="inferred from homology"/>
<keyword evidence="3" id="KW-1185">Reference proteome</keyword>
<dbReference type="EMBL" id="NOXT01000061">
    <property type="protein sequence ID" value="OYQ35101.1"/>
    <property type="molecule type" value="Genomic_DNA"/>
</dbReference>
<dbReference type="GO" id="GO:0006450">
    <property type="term" value="P:regulation of translational fidelity"/>
    <property type="evidence" value="ECO:0007669"/>
    <property type="project" value="InterPro"/>
</dbReference>
<dbReference type="GO" id="GO:0006412">
    <property type="term" value="P:translation"/>
    <property type="evidence" value="ECO:0007669"/>
    <property type="project" value="UniProtKB-UniRule"/>
</dbReference>
<dbReference type="HAMAP" id="MF_00122">
    <property type="entry name" value="GatC"/>
    <property type="match status" value="1"/>
</dbReference>
<dbReference type="GO" id="GO:0016740">
    <property type="term" value="F:transferase activity"/>
    <property type="evidence" value="ECO:0007669"/>
    <property type="project" value="UniProtKB-KW"/>
</dbReference>
<keyword evidence="1" id="KW-0547">Nucleotide-binding</keyword>
<comment type="similarity">
    <text evidence="1">Belongs to the GatC family.</text>
</comment>
<dbReference type="RefSeq" id="WP_086115751.1">
    <property type="nucleotide sequence ID" value="NZ_NOXT01000061.1"/>
</dbReference>
<dbReference type="PANTHER" id="PTHR15004">
    <property type="entry name" value="GLUTAMYL-TRNA(GLN) AMIDOTRANSFERASE SUBUNIT C, MITOCHONDRIAL"/>
    <property type="match status" value="1"/>
</dbReference>
<dbReference type="GO" id="GO:0050567">
    <property type="term" value="F:glutaminyl-tRNA synthase (glutamine-hydrolyzing) activity"/>
    <property type="evidence" value="ECO:0007669"/>
    <property type="project" value="UniProtKB-UniRule"/>
</dbReference>
<keyword evidence="1" id="KW-0067">ATP-binding</keyword>
<comment type="caution">
    <text evidence="2">The sequence shown here is derived from an EMBL/GenBank/DDBJ whole genome shotgun (WGS) entry which is preliminary data.</text>
</comment>
<dbReference type="InterPro" id="IPR036113">
    <property type="entry name" value="Asp/Glu-ADT_sf_sub_c"/>
</dbReference>
<keyword evidence="1" id="KW-0648">Protein biosynthesis</keyword>
<dbReference type="OrthoDB" id="9794326at2"/>
<dbReference type="GO" id="GO:0005524">
    <property type="term" value="F:ATP binding"/>
    <property type="evidence" value="ECO:0007669"/>
    <property type="project" value="UniProtKB-KW"/>
</dbReference>
<name>A0A255Z108_9SPHN</name>
<evidence type="ECO:0000313" key="3">
    <source>
        <dbReference type="Proteomes" id="UP000216991"/>
    </source>
</evidence>
<comment type="subunit">
    <text evidence="1">Heterotrimer of A, B and C subunits.</text>
</comment>
<gene>
    <name evidence="1" type="primary">gatC</name>
    <name evidence="2" type="ORF">CHU93_01935</name>
</gene>
<evidence type="ECO:0000313" key="2">
    <source>
        <dbReference type="EMBL" id="OYQ35101.1"/>
    </source>
</evidence>
<dbReference type="Pfam" id="PF02686">
    <property type="entry name" value="GatC"/>
    <property type="match status" value="1"/>
</dbReference>
<sequence>MSVDSETVRKIARLARIAVTEDEVPGLTEQLNGILGWIEQLGEVDTKGVEPMASVMPGHLRWRADAVTDGGIPDKVLANAPEATSGFFAVPKVIE</sequence>
<comment type="catalytic activity">
    <reaction evidence="1">
        <text>L-aspartyl-tRNA(Asn) + L-glutamine + ATP + H2O = L-asparaginyl-tRNA(Asn) + L-glutamate + ADP + phosphate + 2 H(+)</text>
        <dbReference type="Rhea" id="RHEA:14513"/>
        <dbReference type="Rhea" id="RHEA-COMP:9674"/>
        <dbReference type="Rhea" id="RHEA-COMP:9677"/>
        <dbReference type="ChEBI" id="CHEBI:15377"/>
        <dbReference type="ChEBI" id="CHEBI:15378"/>
        <dbReference type="ChEBI" id="CHEBI:29985"/>
        <dbReference type="ChEBI" id="CHEBI:30616"/>
        <dbReference type="ChEBI" id="CHEBI:43474"/>
        <dbReference type="ChEBI" id="CHEBI:58359"/>
        <dbReference type="ChEBI" id="CHEBI:78515"/>
        <dbReference type="ChEBI" id="CHEBI:78516"/>
        <dbReference type="ChEBI" id="CHEBI:456216"/>
    </reaction>
</comment>
<accession>A0A255Z108</accession>
<dbReference type="GO" id="GO:0070681">
    <property type="term" value="P:glutaminyl-tRNAGln biosynthesis via transamidation"/>
    <property type="evidence" value="ECO:0007669"/>
    <property type="project" value="TreeGrafter"/>
</dbReference>
<evidence type="ECO:0000256" key="1">
    <source>
        <dbReference type="HAMAP-Rule" id="MF_00122"/>
    </source>
</evidence>
<dbReference type="SUPFAM" id="SSF141000">
    <property type="entry name" value="Glu-tRNAGln amidotransferase C subunit"/>
    <property type="match status" value="1"/>
</dbReference>